<sequence>MKKLFIEILFLVVAAVVFPLLFVVGLLYTLGKHFYYLDYSLSKQLVPIIRSINLILDGLANAGAGELMNDVYKVSGSIKYGKWYQTISAVTGLLLLHIKDIKLRLFLDKVLGKNHCIEAISEEDKYYYYKNHIE</sequence>
<feature type="transmembrane region" description="Helical" evidence="1">
    <location>
        <begin position="6"/>
        <end position="30"/>
    </location>
</feature>
<comment type="caution">
    <text evidence="2">The sequence shown here is derived from an EMBL/GenBank/DDBJ whole genome shotgun (WGS) entry which is preliminary data.</text>
</comment>
<gene>
    <name evidence="2" type="ORF">C8P67_103233</name>
</gene>
<dbReference type="AlphaFoldDB" id="A0A3E0ESW5"/>
<evidence type="ECO:0000313" key="2">
    <source>
        <dbReference type="EMBL" id="REH00257.1"/>
    </source>
</evidence>
<accession>A0A3E0ESW5</accession>
<keyword evidence="1" id="KW-1133">Transmembrane helix</keyword>
<organism evidence="2 3">
    <name type="scientific">Flavobacterium aquicola</name>
    <dbReference type="NCBI Taxonomy" id="1682742"/>
    <lineage>
        <taxon>Bacteria</taxon>
        <taxon>Pseudomonadati</taxon>
        <taxon>Bacteroidota</taxon>
        <taxon>Flavobacteriia</taxon>
        <taxon>Flavobacteriales</taxon>
        <taxon>Flavobacteriaceae</taxon>
        <taxon>Flavobacterium</taxon>
    </lineage>
</organism>
<keyword evidence="1" id="KW-0472">Membrane</keyword>
<name>A0A3E0ESW5_9FLAO</name>
<reference evidence="2 3" key="1">
    <citation type="submission" date="2018-08" db="EMBL/GenBank/DDBJ databases">
        <title>Genomic Encyclopedia of Archaeal and Bacterial Type Strains, Phase II (KMG-II): from individual species to whole genera.</title>
        <authorList>
            <person name="Goeker M."/>
        </authorList>
    </citation>
    <scope>NUCLEOTIDE SEQUENCE [LARGE SCALE GENOMIC DNA]</scope>
    <source>
        <strain evidence="2 3">DSM 100880</strain>
    </source>
</reference>
<dbReference type="OrthoDB" id="1256286at2"/>
<keyword evidence="1" id="KW-0812">Transmembrane</keyword>
<evidence type="ECO:0000313" key="3">
    <source>
        <dbReference type="Proteomes" id="UP000257136"/>
    </source>
</evidence>
<proteinExistence type="predicted"/>
<keyword evidence="3" id="KW-1185">Reference proteome</keyword>
<evidence type="ECO:0000256" key="1">
    <source>
        <dbReference type="SAM" id="Phobius"/>
    </source>
</evidence>
<protein>
    <submittedName>
        <fullName evidence="2">Uncharacterized protein</fullName>
    </submittedName>
</protein>
<dbReference type="EMBL" id="QUNI01000003">
    <property type="protein sequence ID" value="REH00257.1"/>
    <property type="molecule type" value="Genomic_DNA"/>
</dbReference>
<dbReference type="RefSeq" id="WP_115811437.1">
    <property type="nucleotide sequence ID" value="NZ_QUNI01000003.1"/>
</dbReference>
<dbReference type="Proteomes" id="UP000257136">
    <property type="component" value="Unassembled WGS sequence"/>
</dbReference>